<evidence type="ECO:0000313" key="7">
    <source>
        <dbReference type="EMBL" id="NEK23556.1"/>
    </source>
</evidence>
<keyword evidence="4 5" id="KW-0694">RNA-binding</keyword>
<comment type="caution">
    <text evidence="7">The sequence shown here is derived from an EMBL/GenBank/DDBJ whole genome shotgun (WGS) entry which is preliminary data.</text>
</comment>
<proteinExistence type="inferred from homology"/>
<evidence type="ECO:0000256" key="1">
    <source>
        <dbReference type="ARBA" id="ARBA00022603"/>
    </source>
</evidence>
<dbReference type="PANTHER" id="PTHR22807:SF53">
    <property type="entry name" value="RIBOSOMAL RNA SMALL SUBUNIT METHYLTRANSFERASE B-RELATED"/>
    <property type="match status" value="1"/>
</dbReference>
<dbReference type="GO" id="GO:0003723">
    <property type="term" value="F:RNA binding"/>
    <property type="evidence" value="ECO:0007669"/>
    <property type="project" value="UniProtKB-UniRule"/>
</dbReference>
<dbReference type="CDD" id="cd02440">
    <property type="entry name" value="AdoMet_MTases"/>
    <property type="match status" value="1"/>
</dbReference>
<accession>A0A6P0CEM0</accession>
<feature type="active site" description="Nucleophile" evidence="5">
    <location>
        <position position="340"/>
    </location>
</feature>
<dbReference type="Gene3D" id="3.40.50.150">
    <property type="entry name" value="Vaccinia Virus protein VP39"/>
    <property type="match status" value="1"/>
</dbReference>
<dbReference type="PANTHER" id="PTHR22807">
    <property type="entry name" value="NOP2 YEAST -RELATED NOL1/NOP2/FMU SUN DOMAIN-CONTAINING"/>
    <property type="match status" value="1"/>
</dbReference>
<dbReference type="GO" id="GO:0008173">
    <property type="term" value="F:RNA methyltransferase activity"/>
    <property type="evidence" value="ECO:0007669"/>
    <property type="project" value="InterPro"/>
</dbReference>
<dbReference type="InterPro" id="IPR023267">
    <property type="entry name" value="RCMT"/>
</dbReference>
<sequence>MTPGARVAAAIEVLQEMAEGLAAEQALTRWARRSRFAGSKDRAAIRDHVFDVLRCKRTAAHYGRGDSPRALMIGLLQTQGADLAALFSGEGHAPLPLVPHELDFPAPPTDEATVWNMPDWLVPHLKDSLGEGAAQAAIALQSRAPVFLRVNTPKATRSEAMETLSEAGVVTEPNPLCDTALTVTEGARKIRNSSGYQDGLVELQDAASQAVVAALPTGGRVLDYCAGGGGKALALAMDAERKVFAHDIDPRRMADLQPRAKRADVKITQLNTGDLEGAAPFDTILCDAPCSGSGSWRRAAEGKWTLTEARLAELTTVQDAILDQAAALLAAKGTLAYATCSVFRCENEDRVAAFLDRHQGWKCTYQRRFDIGPEGDGFFTAHLKRES</sequence>
<gene>
    <name evidence="7" type="ORF">GV827_14215</name>
</gene>
<evidence type="ECO:0000256" key="3">
    <source>
        <dbReference type="ARBA" id="ARBA00022691"/>
    </source>
</evidence>
<dbReference type="Proteomes" id="UP000468591">
    <property type="component" value="Unassembled WGS sequence"/>
</dbReference>
<dbReference type="Pfam" id="PF01189">
    <property type="entry name" value="Methyltr_RsmB-F"/>
    <property type="match status" value="1"/>
</dbReference>
<keyword evidence="1 5" id="KW-0489">Methyltransferase</keyword>
<dbReference type="InterPro" id="IPR049560">
    <property type="entry name" value="MeTrfase_RsmB-F_NOP2_cat"/>
</dbReference>
<organism evidence="7 8">
    <name type="scientific">Sulfitobacter sediminilitoris</name>
    <dbReference type="NCBI Taxonomy" id="2698830"/>
    <lineage>
        <taxon>Bacteria</taxon>
        <taxon>Pseudomonadati</taxon>
        <taxon>Pseudomonadota</taxon>
        <taxon>Alphaproteobacteria</taxon>
        <taxon>Rhodobacterales</taxon>
        <taxon>Roseobacteraceae</taxon>
        <taxon>Sulfitobacter</taxon>
    </lineage>
</organism>
<feature type="binding site" evidence="5">
    <location>
        <position position="247"/>
    </location>
    <ligand>
        <name>S-adenosyl-L-methionine</name>
        <dbReference type="ChEBI" id="CHEBI:59789"/>
    </ligand>
</feature>
<dbReference type="InterPro" id="IPR001678">
    <property type="entry name" value="MeTrfase_RsmB-F_NOP2_dom"/>
</dbReference>
<evidence type="ECO:0000256" key="5">
    <source>
        <dbReference type="PROSITE-ProRule" id="PRU01023"/>
    </source>
</evidence>
<dbReference type="PROSITE" id="PS51686">
    <property type="entry name" value="SAM_MT_RSMB_NOP"/>
    <property type="match status" value="1"/>
</dbReference>
<dbReference type="AlphaFoldDB" id="A0A6P0CEM0"/>
<protein>
    <submittedName>
        <fullName evidence="7">RsmB/NOP family class I SAM-dependent RNA methyltransferase</fullName>
    </submittedName>
</protein>
<feature type="binding site" evidence="5">
    <location>
        <position position="287"/>
    </location>
    <ligand>
        <name>S-adenosyl-L-methionine</name>
        <dbReference type="ChEBI" id="CHEBI:59789"/>
    </ligand>
</feature>
<keyword evidence="2 5" id="KW-0808">Transferase</keyword>
<dbReference type="SUPFAM" id="SSF53335">
    <property type="entry name" value="S-adenosyl-L-methionine-dependent methyltransferases"/>
    <property type="match status" value="1"/>
</dbReference>
<dbReference type="Pfam" id="PF22458">
    <property type="entry name" value="RsmF-B_ferredox"/>
    <property type="match status" value="1"/>
</dbReference>
<dbReference type="InterPro" id="IPR029063">
    <property type="entry name" value="SAM-dependent_MTases_sf"/>
</dbReference>
<evidence type="ECO:0000313" key="8">
    <source>
        <dbReference type="Proteomes" id="UP000468591"/>
    </source>
</evidence>
<reference evidence="7 8" key="1">
    <citation type="submission" date="2020-01" db="EMBL/GenBank/DDBJ databases">
        <title>Sulfitobacter sediminilitoris sp. nov., isolated from a tidal flat.</title>
        <authorList>
            <person name="Park S."/>
            <person name="Yoon J.-H."/>
        </authorList>
    </citation>
    <scope>NUCLEOTIDE SEQUENCE [LARGE SCALE GENOMIC DNA]</scope>
    <source>
        <strain evidence="7 8">JBTF-M27</strain>
    </source>
</reference>
<evidence type="ECO:0000256" key="4">
    <source>
        <dbReference type="ARBA" id="ARBA00022884"/>
    </source>
</evidence>
<dbReference type="EMBL" id="JAABNT010000008">
    <property type="protein sequence ID" value="NEK23556.1"/>
    <property type="molecule type" value="Genomic_DNA"/>
</dbReference>
<dbReference type="Gene3D" id="3.30.70.1170">
    <property type="entry name" value="Sun protein, domain 3"/>
    <property type="match status" value="1"/>
</dbReference>
<evidence type="ECO:0000256" key="2">
    <source>
        <dbReference type="ARBA" id="ARBA00022679"/>
    </source>
</evidence>
<keyword evidence="8" id="KW-1185">Reference proteome</keyword>
<dbReference type="PRINTS" id="PR02008">
    <property type="entry name" value="RCMTFAMILY"/>
</dbReference>
<keyword evidence="3 5" id="KW-0949">S-adenosyl-L-methionine</keyword>
<comment type="similarity">
    <text evidence="5">Belongs to the class I-like SAM-binding methyltransferase superfamily. RsmB/NOP family.</text>
</comment>
<dbReference type="InterPro" id="IPR054728">
    <property type="entry name" value="RsmB-like_ferredoxin"/>
</dbReference>
<name>A0A6P0CEM0_9RHOB</name>
<feature type="domain" description="SAM-dependent MTase RsmB/NOP-type" evidence="6">
    <location>
        <begin position="136"/>
        <end position="387"/>
    </location>
</feature>
<dbReference type="GO" id="GO:0001510">
    <property type="term" value="P:RNA methylation"/>
    <property type="evidence" value="ECO:0007669"/>
    <property type="project" value="InterPro"/>
</dbReference>
<dbReference type="RefSeq" id="WP_164354475.1">
    <property type="nucleotide sequence ID" value="NZ_JAABNT010000008.1"/>
</dbReference>
<comment type="caution">
    <text evidence="5">Lacks conserved residue(s) required for the propagation of feature annotation.</text>
</comment>
<evidence type="ECO:0000259" key="6">
    <source>
        <dbReference type="PROSITE" id="PS51686"/>
    </source>
</evidence>